<protein>
    <submittedName>
        <fullName evidence="1">Uncharacterized protein</fullName>
    </submittedName>
</protein>
<sequence length="121" mass="14289">MGRKHKQKFKNTLDKLNENNATAPCEVSEQTKEELLELLKKETSHKDQEIQVELHGKKGRKVLFRRLKVPSKSWFFENPQQFDSAVKNFGDKFEIYDDMARIFGYYADINAIRSSPKFFSR</sequence>
<dbReference type="Proteomes" id="UP001516400">
    <property type="component" value="Unassembled WGS sequence"/>
</dbReference>
<gene>
    <name evidence="1" type="ORF">HHI36_004280</name>
</gene>
<dbReference type="AlphaFoldDB" id="A0ABD2NQR0"/>
<evidence type="ECO:0000313" key="1">
    <source>
        <dbReference type="EMBL" id="KAL3281056.1"/>
    </source>
</evidence>
<organism evidence="1 2">
    <name type="scientific">Cryptolaemus montrouzieri</name>
    <dbReference type="NCBI Taxonomy" id="559131"/>
    <lineage>
        <taxon>Eukaryota</taxon>
        <taxon>Metazoa</taxon>
        <taxon>Ecdysozoa</taxon>
        <taxon>Arthropoda</taxon>
        <taxon>Hexapoda</taxon>
        <taxon>Insecta</taxon>
        <taxon>Pterygota</taxon>
        <taxon>Neoptera</taxon>
        <taxon>Endopterygota</taxon>
        <taxon>Coleoptera</taxon>
        <taxon>Polyphaga</taxon>
        <taxon>Cucujiformia</taxon>
        <taxon>Coccinelloidea</taxon>
        <taxon>Coccinellidae</taxon>
        <taxon>Scymninae</taxon>
        <taxon>Scymnini</taxon>
        <taxon>Cryptolaemus</taxon>
    </lineage>
</organism>
<proteinExistence type="predicted"/>
<name>A0ABD2NQR0_9CUCU</name>
<comment type="caution">
    <text evidence="1">The sequence shown here is derived from an EMBL/GenBank/DDBJ whole genome shotgun (WGS) entry which is preliminary data.</text>
</comment>
<keyword evidence="2" id="KW-1185">Reference proteome</keyword>
<accession>A0ABD2NQR0</accession>
<dbReference type="EMBL" id="JABFTP020000144">
    <property type="protein sequence ID" value="KAL3281056.1"/>
    <property type="molecule type" value="Genomic_DNA"/>
</dbReference>
<evidence type="ECO:0000313" key="2">
    <source>
        <dbReference type="Proteomes" id="UP001516400"/>
    </source>
</evidence>
<reference evidence="1 2" key="1">
    <citation type="journal article" date="2021" name="BMC Biol.">
        <title>Horizontally acquired antibacterial genes associated with adaptive radiation of ladybird beetles.</title>
        <authorList>
            <person name="Li H.S."/>
            <person name="Tang X.F."/>
            <person name="Huang Y.H."/>
            <person name="Xu Z.Y."/>
            <person name="Chen M.L."/>
            <person name="Du X.Y."/>
            <person name="Qiu B.Y."/>
            <person name="Chen P.T."/>
            <person name="Zhang W."/>
            <person name="Slipinski A."/>
            <person name="Escalona H.E."/>
            <person name="Waterhouse R.M."/>
            <person name="Zwick A."/>
            <person name="Pang H."/>
        </authorList>
    </citation>
    <scope>NUCLEOTIDE SEQUENCE [LARGE SCALE GENOMIC DNA]</scope>
    <source>
        <strain evidence="1">SYSU2018</strain>
    </source>
</reference>